<dbReference type="GO" id="GO:0003677">
    <property type="term" value="F:DNA binding"/>
    <property type="evidence" value="ECO:0007669"/>
    <property type="project" value="UniProtKB-UniRule"/>
</dbReference>
<protein>
    <recommendedName>
        <fullName evidence="12 13">Replicative DNA helicase</fullName>
        <ecNumber evidence="12 13">5.6.2.3</ecNumber>
    </recommendedName>
</protein>
<evidence type="ECO:0000256" key="11">
    <source>
        <dbReference type="ARBA" id="ARBA00048954"/>
    </source>
</evidence>
<dbReference type="PROSITE" id="PS51199">
    <property type="entry name" value="SF4_HELICASE"/>
    <property type="match status" value="1"/>
</dbReference>
<dbReference type="CDD" id="cd00984">
    <property type="entry name" value="DnaB_C"/>
    <property type="match status" value="1"/>
</dbReference>
<dbReference type="InterPro" id="IPR027417">
    <property type="entry name" value="P-loop_NTPase"/>
</dbReference>
<evidence type="ECO:0000313" key="16">
    <source>
        <dbReference type="Proteomes" id="UP000271003"/>
    </source>
</evidence>
<dbReference type="PANTHER" id="PTHR30153">
    <property type="entry name" value="REPLICATIVE DNA HELICASE DNAB"/>
    <property type="match status" value="1"/>
</dbReference>
<evidence type="ECO:0000256" key="9">
    <source>
        <dbReference type="ARBA" id="ARBA00023235"/>
    </source>
</evidence>
<dbReference type="OrthoDB" id="9773982at2"/>
<keyword evidence="2 13" id="KW-0639">Primosome</keyword>
<dbReference type="InterPro" id="IPR003593">
    <property type="entry name" value="AAA+_ATPase"/>
</dbReference>
<feature type="domain" description="SF4 helicase" evidence="14">
    <location>
        <begin position="188"/>
        <end position="456"/>
    </location>
</feature>
<dbReference type="Gene3D" id="1.10.860.10">
    <property type="entry name" value="DNAb Helicase, Chain A"/>
    <property type="match status" value="1"/>
</dbReference>
<keyword evidence="8 13" id="KW-0238">DNA-binding</keyword>
<keyword evidence="4 13" id="KW-0547">Nucleotide-binding</keyword>
<name>A0A2Z6IBR8_9BURK</name>
<evidence type="ECO:0000256" key="4">
    <source>
        <dbReference type="ARBA" id="ARBA00022741"/>
    </source>
</evidence>
<proteinExistence type="inferred from homology"/>
<evidence type="ECO:0000256" key="6">
    <source>
        <dbReference type="ARBA" id="ARBA00022806"/>
    </source>
</evidence>
<keyword evidence="9" id="KW-0413">Isomerase</keyword>
<evidence type="ECO:0000256" key="12">
    <source>
        <dbReference type="NCBIfam" id="TIGR00665"/>
    </source>
</evidence>
<keyword evidence="5 13" id="KW-0378">Hydrolase</keyword>
<dbReference type="EC" id="5.6.2.3" evidence="12 13"/>
<dbReference type="AlphaFoldDB" id="A0A2Z6IBR8"/>
<comment type="similarity">
    <text evidence="1 13">Belongs to the helicase family. DnaB subfamily.</text>
</comment>
<gene>
    <name evidence="15" type="primary">dnaB</name>
    <name evidence="15" type="ORF">SUTMEG_19260</name>
</gene>
<evidence type="ECO:0000259" key="14">
    <source>
        <dbReference type="PROSITE" id="PS51199"/>
    </source>
</evidence>
<dbReference type="SUPFAM" id="SSF48024">
    <property type="entry name" value="N-terminal domain of DnaB helicase"/>
    <property type="match status" value="1"/>
</dbReference>
<dbReference type="RefSeq" id="WP_120177584.1">
    <property type="nucleotide sequence ID" value="NZ_AP018786.1"/>
</dbReference>
<dbReference type="EMBL" id="AP018786">
    <property type="protein sequence ID" value="BBF24035.1"/>
    <property type="molecule type" value="Genomic_DNA"/>
</dbReference>
<dbReference type="FunFam" id="3.40.50.300:FF:000076">
    <property type="entry name" value="Replicative DNA helicase"/>
    <property type="match status" value="1"/>
</dbReference>
<dbReference type="GO" id="GO:0043139">
    <property type="term" value="F:5'-3' DNA helicase activity"/>
    <property type="evidence" value="ECO:0007669"/>
    <property type="project" value="UniProtKB-EC"/>
</dbReference>
<keyword evidence="16" id="KW-1185">Reference proteome</keyword>
<dbReference type="SUPFAM" id="SSF52540">
    <property type="entry name" value="P-loop containing nucleoside triphosphate hydrolases"/>
    <property type="match status" value="1"/>
</dbReference>
<reference evidence="15 16" key="1">
    <citation type="journal article" date="2018" name="Int. J. Syst. Evol. Microbiol.">
        <title>Mesosutterella multiformis gen. nov., sp. nov., a member of the family Sutterellaceae and Sutterella megalosphaeroides sp. nov., isolated from human faeces.</title>
        <authorList>
            <person name="Sakamoto M."/>
            <person name="Ikeyama N."/>
            <person name="Kunihiro T."/>
            <person name="Iino T."/>
            <person name="Yuki M."/>
            <person name="Ohkuma M."/>
        </authorList>
    </citation>
    <scope>NUCLEOTIDE SEQUENCE [LARGE SCALE GENOMIC DNA]</scope>
    <source>
        <strain evidence="15 16">6FBBBH3</strain>
    </source>
</reference>
<keyword evidence="3 13" id="KW-0235">DNA replication</keyword>
<comment type="catalytic activity">
    <reaction evidence="11 13">
        <text>ATP + H2O = ADP + phosphate + H(+)</text>
        <dbReference type="Rhea" id="RHEA:13065"/>
        <dbReference type="ChEBI" id="CHEBI:15377"/>
        <dbReference type="ChEBI" id="CHEBI:15378"/>
        <dbReference type="ChEBI" id="CHEBI:30616"/>
        <dbReference type="ChEBI" id="CHEBI:43474"/>
        <dbReference type="ChEBI" id="CHEBI:456216"/>
        <dbReference type="EC" id="5.6.2.3"/>
    </reaction>
</comment>
<organism evidence="15 16">
    <name type="scientific">Sutterella megalosphaeroides</name>
    <dbReference type="NCBI Taxonomy" id="2494234"/>
    <lineage>
        <taxon>Bacteria</taxon>
        <taxon>Pseudomonadati</taxon>
        <taxon>Pseudomonadota</taxon>
        <taxon>Betaproteobacteria</taxon>
        <taxon>Burkholderiales</taxon>
        <taxon>Sutterellaceae</taxon>
        <taxon>Sutterella</taxon>
    </lineage>
</organism>
<evidence type="ECO:0000313" key="15">
    <source>
        <dbReference type="EMBL" id="BBF24035.1"/>
    </source>
</evidence>
<dbReference type="InterPro" id="IPR007693">
    <property type="entry name" value="DNA_helicase_DnaB-like_N"/>
</dbReference>
<accession>A0A2Z6IBR8</accession>
<evidence type="ECO:0000256" key="1">
    <source>
        <dbReference type="ARBA" id="ARBA00008428"/>
    </source>
</evidence>
<dbReference type="SMART" id="SM00382">
    <property type="entry name" value="AAA"/>
    <property type="match status" value="1"/>
</dbReference>
<dbReference type="InterPro" id="IPR007692">
    <property type="entry name" value="DNA_helicase_DnaB"/>
</dbReference>
<dbReference type="Proteomes" id="UP000271003">
    <property type="component" value="Chromosome"/>
</dbReference>
<dbReference type="Pfam" id="PF03796">
    <property type="entry name" value="DnaB_C"/>
    <property type="match status" value="1"/>
</dbReference>
<dbReference type="FunFam" id="1.10.860.10:FF:000001">
    <property type="entry name" value="Replicative DNA helicase"/>
    <property type="match status" value="1"/>
</dbReference>
<dbReference type="InterPro" id="IPR016136">
    <property type="entry name" value="DNA_helicase_N/primase_C"/>
</dbReference>
<evidence type="ECO:0000256" key="7">
    <source>
        <dbReference type="ARBA" id="ARBA00022840"/>
    </source>
</evidence>
<sequence length="463" mass="51124">MSDFNDEAAAVRRPPQSIQSEQSILGGLMIENSALDSIVDVISPDDFCRRDHKLIYEHIMKIVQLGQPADCVTVFEALKSSGLDAEVGGFAYLAELANNATSAANIRRYAEIVHDKAVLRQLIVVGDKMVTNALAPEGRETRDILDEAEKDVLAINERNSRTQKGFRSMSNLVRDVSERIIELYNNRSSSDVTGVSTGYRNLDNVTAGLQRGDLIILAGRPSMGKTSLALNIAENVGINQELPVAVFSMEMGSEQLAQRLISSVGRIDAQNLRKGHLSDEEWDKFTAAVHRLENKPVYIDDTPGLTISELSSRARRLVNQAGPLGLIVVDYIQLMQGQGRRDSDNRAQELSEISRGLKGLAKELSVPVIVLSQLNRSVDSRSDRRPMMSDLRESGAIEQDADIIMFIYRDVVYNKDTPDKNTAEIIIAKQRNGPIGTLRMTFMGGNTRFEPTADEGYWGGIES</sequence>
<dbReference type="GO" id="GO:0005829">
    <property type="term" value="C:cytosol"/>
    <property type="evidence" value="ECO:0007669"/>
    <property type="project" value="TreeGrafter"/>
</dbReference>
<evidence type="ECO:0000256" key="13">
    <source>
        <dbReference type="RuleBase" id="RU362085"/>
    </source>
</evidence>
<comment type="function">
    <text evidence="10 13">The main replicative DNA helicase, it participates in initiation and elongation during chromosome replication. Travels ahead of the DNA replisome, separating dsDNA into templates for DNA synthesis. A processive ATP-dependent 5'-3' DNA helicase it has DNA-dependent ATPase activity.</text>
</comment>
<dbReference type="GO" id="GO:0042802">
    <property type="term" value="F:identical protein binding"/>
    <property type="evidence" value="ECO:0007669"/>
    <property type="project" value="UniProtKB-ARBA"/>
</dbReference>
<evidence type="ECO:0000256" key="8">
    <source>
        <dbReference type="ARBA" id="ARBA00023125"/>
    </source>
</evidence>
<dbReference type="GO" id="GO:0006269">
    <property type="term" value="P:DNA replication, synthesis of primer"/>
    <property type="evidence" value="ECO:0007669"/>
    <property type="project" value="UniProtKB-UniRule"/>
</dbReference>
<dbReference type="KEGG" id="sutt:SUTMEG_19260"/>
<dbReference type="InterPro" id="IPR007694">
    <property type="entry name" value="DNA_helicase_DnaB-like_C"/>
</dbReference>
<dbReference type="GO" id="GO:1990077">
    <property type="term" value="C:primosome complex"/>
    <property type="evidence" value="ECO:0007669"/>
    <property type="project" value="UniProtKB-UniRule"/>
</dbReference>
<evidence type="ECO:0000256" key="10">
    <source>
        <dbReference type="ARBA" id="ARBA00044932"/>
    </source>
</evidence>
<dbReference type="NCBIfam" id="TIGR00665">
    <property type="entry name" value="DnaB"/>
    <property type="match status" value="1"/>
</dbReference>
<keyword evidence="7 13" id="KW-0067">ATP-binding</keyword>
<dbReference type="Gene3D" id="3.40.50.300">
    <property type="entry name" value="P-loop containing nucleotide triphosphate hydrolases"/>
    <property type="match status" value="1"/>
</dbReference>
<evidence type="ECO:0000256" key="2">
    <source>
        <dbReference type="ARBA" id="ARBA00022515"/>
    </source>
</evidence>
<evidence type="ECO:0000256" key="5">
    <source>
        <dbReference type="ARBA" id="ARBA00022801"/>
    </source>
</evidence>
<evidence type="ECO:0000256" key="3">
    <source>
        <dbReference type="ARBA" id="ARBA00022705"/>
    </source>
</evidence>
<keyword evidence="6 13" id="KW-0347">Helicase</keyword>
<dbReference type="GO" id="GO:0005524">
    <property type="term" value="F:ATP binding"/>
    <property type="evidence" value="ECO:0007669"/>
    <property type="project" value="UniProtKB-UniRule"/>
</dbReference>
<dbReference type="InterPro" id="IPR036185">
    <property type="entry name" value="DNA_heli_DnaB-like_N_sf"/>
</dbReference>
<dbReference type="PANTHER" id="PTHR30153:SF2">
    <property type="entry name" value="REPLICATIVE DNA HELICASE"/>
    <property type="match status" value="1"/>
</dbReference>
<dbReference type="GO" id="GO:0016887">
    <property type="term" value="F:ATP hydrolysis activity"/>
    <property type="evidence" value="ECO:0007669"/>
    <property type="project" value="RHEA"/>
</dbReference>
<dbReference type="Pfam" id="PF00772">
    <property type="entry name" value="DnaB"/>
    <property type="match status" value="1"/>
</dbReference>
<dbReference type="NCBIfam" id="NF004384">
    <property type="entry name" value="PRK05748.1"/>
    <property type="match status" value="1"/>
</dbReference>